<dbReference type="GO" id="GO:0031902">
    <property type="term" value="C:late endosome membrane"/>
    <property type="evidence" value="ECO:0000318"/>
    <property type="project" value="GO_Central"/>
</dbReference>
<accession>D8REG6</accession>
<evidence type="ECO:0000259" key="11">
    <source>
        <dbReference type="SMART" id="SM00397"/>
    </source>
</evidence>
<dbReference type="SUPFAM" id="SSF58038">
    <property type="entry name" value="SNARE fusion complex"/>
    <property type="match status" value="1"/>
</dbReference>
<dbReference type="GO" id="GO:0005484">
    <property type="term" value="F:SNAP receptor activity"/>
    <property type="evidence" value="ECO:0000318"/>
    <property type="project" value="GO_Central"/>
</dbReference>
<dbReference type="OrthoDB" id="430637at2759"/>
<dbReference type="Gene3D" id="1.20.5.110">
    <property type="match status" value="1"/>
</dbReference>
<dbReference type="eggNOG" id="KOG1666">
    <property type="taxonomic scope" value="Eukaryota"/>
</dbReference>
<dbReference type="InterPro" id="IPR010989">
    <property type="entry name" value="SNARE"/>
</dbReference>
<evidence type="ECO:0000256" key="5">
    <source>
        <dbReference type="ARBA" id="ARBA00022989"/>
    </source>
</evidence>
<keyword evidence="14" id="KW-1185">Reference proteome</keyword>
<evidence type="ECO:0000256" key="8">
    <source>
        <dbReference type="ARBA" id="ARBA00060376"/>
    </source>
</evidence>
<evidence type="ECO:0000256" key="4">
    <source>
        <dbReference type="ARBA" id="ARBA00022927"/>
    </source>
</evidence>
<dbReference type="STRING" id="88036.D8REG6"/>
<keyword evidence="3 10" id="KW-0812">Transmembrane</keyword>
<dbReference type="Pfam" id="PF05008">
    <property type="entry name" value="V-SNARE"/>
    <property type="match status" value="1"/>
</dbReference>
<evidence type="ECO:0000256" key="3">
    <source>
        <dbReference type="ARBA" id="ARBA00022692"/>
    </source>
</evidence>
<dbReference type="SUPFAM" id="SSF47661">
    <property type="entry name" value="t-snare proteins"/>
    <property type="match status" value="1"/>
</dbReference>
<gene>
    <name evidence="13" type="ORF">SELMODRAFT_146421</name>
    <name evidence="12" type="ORF">SELMODRAFT_270868</name>
</gene>
<dbReference type="GO" id="GO:0005794">
    <property type="term" value="C:Golgi apparatus"/>
    <property type="evidence" value="ECO:0000318"/>
    <property type="project" value="GO_Central"/>
</dbReference>
<dbReference type="InParanoid" id="D8REG6"/>
<dbReference type="InterPro" id="IPR000727">
    <property type="entry name" value="T_SNARE_dom"/>
</dbReference>
<evidence type="ECO:0000256" key="10">
    <source>
        <dbReference type="SAM" id="Phobius"/>
    </source>
</evidence>
<protein>
    <recommendedName>
        <fullName evidence="11">t-SNARE coiled-coil homology domain-containing protein</fullName>
    </recommendedName>
</protein>
<evidence type="ECO:0000256" key="1">
    <source>
        <dbReference type="ARBA" id="ARBA00006108"/>
    </source>
</evidence>
<dbReference type="EMBL" id="GL377577">
    <property type="protein sequence ID" value="EFJ29443.1"/>
    <property type="molecule type" value="Genomic_DNA"/>
</dbReference>
<dbReference type="KEGG" id="smo:SELMODRAFT_146421"/>
<comment type="subcellular location">
    <subcellularLocation>
        <location evidence="8">Prevacuolar compartment membrane</location>
        <topology evidence="8">Single-pass type IV membrane protein</topology>
    </subcellularLocation>
</comment>
<keyword evidence="2" id="KW-0813">Transport</keyword>
<dbReference type="InterPro" id="IPR007705">
    <property type="entry name" value="Vesicle_trsprt_v-SNARE_N"/>
</dbReference>
<dbReference type="Gramene" id="EFJ29443">
    <property type="protein sequence ID" value="EFJ29443"/>
    <property type="gene ID" value="SELMODRAFT_146421"/>
</dbReference>
<dbReference type="InterPro" id="IPR027027">
    <property type="entry name" value="GOSR2/Membrin/Bos1"/>
</dbReference>
<dbReference type="FunFam" id="1.20.5.110:FF:000002">
    <property type="entry name" value="Vesicle transport through interaction with t-SNAREsB"/>
    <property type="match status" value="1"/>
</dbReference>
<sequence length="220" mass="24893">MSEIFDGYERQYCELSTNLARRCSATAILSGEEKKQKLAELKSGLDEAQSLIQRMELEARSLGNSQKAVFLAKLREYKSDLTSLKKDVQKCATTDALAAREELLEAGLGDLSTSTDQRGRLLYATDKMNRSGERIKESKRTLLETEDLGVSILQDLHDQRQRLLHTRDTLYGVDDNVGKSRKILNSMARRINQNKWIMGGLISFLIAAILLVAYFKWVSK</sequence>
<dbReference type="EMBL" id="GL377580">
    <property type="protein sequence ID" value="EFJ28012.1"/>
    <property type="molecule type" value="Genomic_DNA"/>
</dbReference>
<dbReference type="SMART" id="SM00397">
    <property type="entry name" value="t_SNARE"/>
    <property type="match status" value="1"/>
</dbReference>
<keyword evidence="7 10" id="KW-0472">Membrane</keyword>
<name>D8REG6_SELML</name>
<feature type="transmembrane region" description="Helical" evidence="10">
    <location>
        <begin position="196"/>
        <end position="215"/>
    </location>
</feature>
<evidence type="ECO:0000256" key="9">
    <source>
        <dbReference type="SAM" id="Coils"/>
    </source>
</evidence>
<evidence type="ECO:0000256" key="2">
    <source>
        <dbReference type="ARBA" id="ARBA00022448"/>
    </source>
</evidence>
<reference evidence="13 14" key="1">
    <citation type="journal article" date="2011" name="Science">
        <title>The Selaginella genome identifies genetic changes associated with the evolution of vascular plants.</title>
        <authorList>
            <person name="Banks J.A."/>
            <person name="Nishiyama T."/>
            <person name="Hasebe M."/>
            <person name="Bowman J.L."/>
            <person name="Gribskov M."/>
            <person name="dePamphilis C."/>
            <person name="Albert V.A."/>
            <person name="Aono N."/>
            <person name="Aoyama T."/>
            <person name="Ambrose B.A."/>
            <person name="Ashton N.W."/>
            <person name="Axtell M.J."/>
            <person name="Barker E."/>
            <person name="Barker M.S."/>
            <person name="Bennetzen J.L."/>
            <person name="Bonawitz N.D."/>
            <person name="Chapple C."/>
            <person name="Cheng C."/>
            <person name="Correa L.G."/>
            <person name="Dacre M."/>
            <person name="DeBarry J."/>
            <person name="Dreyer I."/>
            <person name="Elias M."/>
            <person name="Engstrom E.M."/>
            <person name="Estelle M."/>
            <person name="Feng L."/>
            <person name="Finet C."/>
            <person name="Floyd S.K."/>
            <person name="Frommer W.B."/>
            <person name="Fujita T."/>
            <person name="Gramzow L."/>
            <person name="Gutensohn M."/>
            <person name="Harholt J."/>
            <person name="Hattori M."/>
            <person name="Heyl A."/>
            <person name="Hirai T."/>
            <person name="Hiwatashi Y."/>
            <person name="Ishikawa M."/>
            <person name="Iwata M."/>
            <person name="Karol K.G."/>
            <person name="Koehler B."/>
            <person name="Kolukisaoglu U."/>
            <person name="Kubo M."/>
            <person name="Kurata T."/>
            <person name="Lalonde S."/>
            <person name="Li K."/>
            <person name="Li Y."/>
            <person name="Litt A."/>
            <person name="Lyons E."/>
            <person name="Manning G."/>
            <person name="Maruyama T."/>
            <person name="Michael T.P."/>
            <person name="Mikami K."/>
            <person name="Miyazaki S."/>
            <person name="Morinaga S."/>
            <person name="Murata T."/>
            <person name="Mueller-Roeber B."/>
            <person name="Nelson D.R."/>
            <person name="Obara M."/>
            <person name="Oguri Y."/>
            <person name="Olmstead R.G."/>
            <person name="Onodera N."/>
            <person name="Petersen B.L."/>
            <person name="Pils B."/>
            <person name="Prigge M."/>
            <person name="Rensing S.A."/>
            <person name="Riano-Pachon D.M."/>
            <person name="Roberts A.W."/>
            <person name="Sato Y."/>
            <person name="Scheller H.V."/>
            <person name="Schulz B."/>
            <person name="Schulz C."/>
            <person name="Shakirov E.V."/>
            <person name="Shibagaki N."/>
            <person name="Shinohara N."/>
            <person name="Shippen D.E."/>
            <person name="Soerensen I."/>
            <person name="Sotooka R."/>
            <person name="Sugimoto N."/>
            <person name="Sugita M."/>
            <person name="Sumikawa N."/>
            <person name="Tanurdzic M."/>
            <person name="Theissen G."/>
            <person name="Ulvskov P."/>
            <person name="Wakazuki S."/>
            <person name="Weng J.K."/>
            <person name="Willats W.W."/>
            <person name="Wipf D."/>
            <person name="Wolf P.G."/>
            <person name="Yang L."/>
            <person name="Zimmer A.D."/>
            <person name="Zhu Q."/>
            <person name="Mitros T."/>
            <person name="Hellsten U."/>
            <person name="Loque D."/>
            <person name="Otillar R."/>
            <person name="Salamov A."/>
            <person name="Schmutz J."/>
            <person name="Shapiro H."/>
            <person name="Lindquist E."/>
            <person name="Lucas S."/>
            <person name="Rokhsar D."/>
            <person name="Grigoriev I.V."/>
        </authorList>
    </citation>
    <scope>NUCLEOTIDE SEQUENCE [LARGE SCALE GENOMIC DNA]</scope>
</reference>
<evidence type="ECO:0000313" key="14">
    <source>
        <dbReference type="Proteomes" id="UP000001514"/>
    </source>
</evidence>
<dbReference type="PANTHER" id="PTHR21230:SF26">
    <property type="entry name" value="VESICLE TRANSPORT THROUGH INTERACTION WITH T-SNARES HOMOLOG 1A"/>
    <property type="match status" value="1"/>
</dbReference>
<feature type="domain" description="T-SNARE coiled-coil homology" evidence="11">
    <location>
        <begin position="120"/>
        <end position="187"/>
    </location>
</feature>
<dbReference type="CDD" id="cd15862">
    <property type="entry name" value="SNARE_Vti1"/>
    <property type="match status" value="1"/>
</dbReference>
<evidence type="ECO:0000313" key="13">
    <source>
        <dbReference type="EMBL" id="EFJ29443.1"/>
    </source>
</evidence>
<dbReference type="AlphaFoldDB" id="D8REG6"/>
<dbReference type="FunFam" id="1.20.58.400:FF:000001">
    <property type="entry name" value="Vesicle transport through interaction with t-SNAREs homolog 1A"/>
    <property type="match status" value="1"/>
</dbReference>
<dbReference type="KEGG" id="smo:SELMODRAFT_270868"/>
<dbReference type="GO" id="GO:0006886">
    <property type="term" value="P:intracellular protein transport"/>
    <property type="evidence" value="ECO:0007669"/>
    <property type="project" value="InterPro"/>
</dbReference>
<keyword evidence="4" id="KW-0653">Protein transport</keyword>
<dbReference type="GO" id="GO:0005789">
    <property type="term" value="C:endoplasmic reticulum membrane"/>
    <property type="evidence" value="ECO:0000318"/>
    <property type="project" value="GO_Central"/>
</dbReference>
<keyword evidence="6 9" id="KW-0175">Coiled coil</keyword>
<dbReference type="GO" id="GO:0006906">
    <property type="term" value="P:vesicle fusion"/>
    <property type="evidence" value="ECO:0000318"/>
    <property type="project" value="GO_Central"/>
</dbReference>
<evidence type="ECO:0000256" key="6">
    <source>
        <dbReference type="ARBA" id="ARBA00023054"/>
    </source>
</evidence>
<comment type="similarity">
    <text evidence="1">Belongs to the VTI1 family.</text>
</comment>
<dbReference type="PANTHER" id="PTHR21230">
    <property type="entry name" value="VESICLE TRANSPORT V-SNARE PROTEIN VTI1-RELATED"/>
    <property type="match status" value="1"/>
</dbReference>
<dbReference type="Proteomes" id="UP000001514">
    <property type="component" value="Unassembled WGS sequence"/>
</dbReference>
<dbReference type="GO" id="GO:0000149">
    <property type="term" value="F:SNARE binding"/>
    <property type="evidence" value="ECO:0000318"/>
    <property type="project" value="GO_Central"/>
</dbReference>
<dbReference type="GO" id="GO:0012507">
    <property type="term" value="C:ER to Golgi transport vesicle membrane"/>
    <property type="evidence" value="ECO:0000318"/>
    <property type="project" value="GO_Central"/>
</dbReference>
<dbReference type="HOGENOM" id="CLU_075474_3_0_1"/>
<dbReference type="InterPro" id="IPR038407">
    <property type="entry name" value="v-SNARE_N_sf"/>
</dbReference>
<organism evidence="14">
    <name type="scientific">Selaginella moellendorffii</name>
    <name type="common">Spikemoss</name>
    <dbReference type="NCBI Taxonomy" id="88036"/>
    <lineage>
        <taxon>Eukaryota</taxon>
        <taxon>Viridiplantae</taxon>
        <taxon>Streptophyta</taxon>
        <taxon>Embryophyta</taxon>
        <taxon>Tracheophyta</taxon>
        <taxon>Lycopodiopsida</taxon>
        <taxon>Selaginellales</taxon>
        <taxon>Selaginellaceae</taxon>
        <taxon>Selaginella</taxon>
    </lineage>
</organism>
<evidence type="ECO:0000313" key="12">
    <source>
        <dbReference type="EMBL" id="EFJ28012.1"/>
    </source>
</evidence>
<dbReference type="GO" id="GO:0031201">
    <property type="term" value="C:SNARE complex"/>
    <property type="evidence" value="ECO:0000318"/>
    <property type="project" value="GO_Central"/>
</dbReference>
<dbReference type="OMA" id="MEYEAND"/>
<dbReference type="PIRSF" id="PIRSF028865">
    <property type="entry name" value="Membrin-2"/>
    <property type="match status" value="1"/>
</dbReference>
<dbReference type="Gene3D" id="1.20.58.400">
    <property type="entry name" value="t-snare proteins"/>
    <property type="match status" value="1"/>
</dbReference>
<dbReference type="Pfam" id="PF12352">
    <property type="entry name" value="V-SNARE_C"/>
    <property type="match status" value="1"/>
</dbReference>
<evidence type="ECO:0000256" key="7">
    <source>
        <dbReference type="ARBA" id="ARBA00023136"/>
    </source>
</evidence>
<dbReference type="Gramene" id="EFJ28012">
    <property type="protein sequence ID" value="EFJ28012"/>
    <property type="gene ID" value="SELMODRAFT_270868"/>
</dbReference>
<keyword evidence="5 10" id="KW-1133">Transmembrane helix</keyword>
<proteinExistence type="inferred from homology"/>
<dbReference type="FunCoup" id="D8REG6">
    <property type="interactions" value="4640"/>
</dbReference>
<feature type="coiled-coil region" evidence="9">
    <location>
        <begin position="38"/>
        <end position="65"/>
    </location>
</feature>